<sequence length="98" mass="10149">MTLSTSKPVCVEGFSVGSNGAAVTVDSSAGTELEDLTLTFADEDPFGHALCTGSAGPELEDLTMAFTDEDDVGNAVCAGSEIIWQVKLEAMVDLTEES</sequence>
<dbReference type="AlphaFoldDB" id="A0A1Q5Q6X3"/>
<evidence type="ECO:0000313" key="1">
    <source>
        <dbReference type="EMBL" id="OKL55598.1"/>
    </source>
</evidence>
<reference evidence="1 2" key="1">
    <citation type="submission" date="2015-06" db="EMBL/GenBank/DDBJ databases">
        <title>Talaromyces atroroseus IBT 11181 draft genome.</title>
        <authorList>
            <person name="Rasmussen K.B."/>
            <person name="Rasmussen S."/>
            <person name="Petersen B."/>
            <person name="Sicheritz-Ponten T."/>
            <person name="Mortensen U.H."/>
            <person name="Thrane U."/>
        </authorList>
    </citation>
    <scope>NUCLEOTIDE SEQUENCE [LARGE SCALE GENOMIC DNA]</scope>
    <source>
        <strain evidence="1 2">IBT 11181</strain>
    </source>
</reference>
<protein>
    <submittedName>
        <fullName evidence="1">Uncharacterized protein</fullName>
    </submittedName>
</protein>
<dbReference type="EMBL" id="LFMY01000019">
    <property type="protein sequence ID" value="OKL55598.1"/>
    <property type="molecule type" value="Genomic_DNA"/>
</dbReference>
<evidence type="ECO:0000313" key="2">
    <source>
        <dbReference type="Proteomes" id="UP000214365"/>
    </source>
</evidence>
<dbReference type="GeneID" id="31008890"/>
<comment type="caution">
    <text evidence="1">The sequence shown here is derived from an EMBL/GenBank/DDBJ whole genome shotgun (WGS) entry which is preliminary data.</text>
</comment>
<keyword evidence="2" id="KW-1185">Reference proteome</keyword>
<proteinExistence type="predicted"/>
<dbReference type="RefSeq" id="XP_020115719.1">
    <property type="nucleotide sequence ID" value="XM_020264169.1"/>
</dbReference>
<dbReference type="Proteomes" id="UP000214365">
    <property type="component" value="Unassembled WGS sequence"/>
</dbReference>
<organism evidence="1 2">
    <name type="scientific">Talaromyces atroroseus</name>
    <dbReference type="NCBI Taxonomy" id="1441469"/>
    <lineage>
        <taxon>Eukaryota</taxon>
        <taxon>Fungi</taxon>
        <taxon>Dikarya</taxon>
        <taxon>Ascomycota</taxon>
        <taxon>Pezizomycotina</taxon>
        <taxon>Eurotiomycetes</taxon>
        <taxon>Eurotiomycetidae</taxon>
        <taxon>Eurotiales</taxon>
        <taxon>Trichocomaceae</taxon>
        <taxon>Talaromyces</taxon>
        <taxon>Talaromyces sect. Trachyspermi</taxon>
    </lineage>
</organism>
<gene>
    <name evidence="1" type="ORF">UA08_09134</name>
</gene>
<accession>A0A1Q5Q6X3</accession>
<name>A0A1Q5Q6X3_TALAT</name>